<dbReference type="EMBL" id="AAXKXX010000028">
    <property type="protein sequence ID" value="EGQ4385885.1"/>
    <property type="molecule type" value="Genomic_DNA"/>
</dbReference>
<dbReference type="AlphaFoldDB" id="A0A166MHJ2"/>
<protein>
    <recommendedName>
        <fullName evidence="4">CHY-type domain-containing protein</fullName>
    </recommendedName>
</protein>
<evidence type="ECO:0000256" key="1">
    <source>
        <dbReference type="ARBA" id="ARBA00022723"/>
    </source>
</evidence>
<dbReference type="GeneID" id="93824589"/>
<dbReference type="Pfam" id="PF05495">
    <property type="entry name" value="zf-CHY"/>
    <property type="match status" value="1"/>
</dbReference>
<accession>A0A166MHJ2</accession>
<evidence type="ECO:0000313" key="12">
    <source>
        <dbReference type="Proteomes" id="UP000600220"/>
    </source>
</evidence>
<dbReference type="PANTHER" id="PTHR28082:SF1">
    <property type="entry name" value="HELPER OF TIM PROTEIN 13"/>
    <property type="match status" value="1"/>
</dbReference>
<feature type="domain" description="CHY-type" evidence="4">
    <location>
        <begin position="8"/>
        <end position="88"/>
    </location>
</feature>
<keyword evidence="1" id="KW-0479">Metal-binding</keyword>
<evidence type="ECO:0000313" key="9">
    <source>
        <dbReference type="Proteomes" id="UP000246800"/>
    </source>
</evidence>
<evidence type="ECO:0000313" key="5">
    <source>
        <dbReference type="EMBL" id="EGQ4385885.1"/>
    </source>
</evidence>
<evidence type="ECO:0000313" key="7">
    <source>
        <dbReference type="EMBL" id="QQM97707.1"/>
    </source>
</evidence>
<dbReference type="PROSITE" id="PS51266">
    <property type="entry name" value="ZF_CHY"/>
    <property type="match status" value="1"/>
</dbReference>
<keyword evidence="12" id="KW-1185">Reference proteome</keyword>
<keyword evidence="3" id="KW-0862">Zinc</keyword>
<evidence type="ECO:0000313" key="11">
    <source>
        <dbReference type="Proteomes" id="UP000595859"/>
    </source>
</evidence>
<reference evidence="5 12" key="4">
    <citation type="submission" date="2018-11" db="EMBL/GenBank/DDBJ databases">
        <authorList>
            <consortium name="Veterinary Laboratory Investigation and Response Network"/>
        </authorList>
    </citation>
    <scope>NUCLEOTIDE SEQUENCE [LARGE SCALE GENOMIC DNA]</scope>
    <source>
        <strain evidence="5 12">SPSE-18-VL-LA-PA-Ryan-0021</strain>
    </source>
</reference>
<evidence type="ECO:0000256" key="3">
    <source>
        <dbReference type="ARBA" id="ARBA00022833"/>
    </source>
</evidence>
<dbReference type="Proteomes" id="UP000256409">
    <property type="component" value="Unassembled WGS sequence"/>
</dbReference>
<keyword evidence="2" id="KW-0863">Zinc-finger</keyword>
<dbReference type="GO" id="GO:0008270">
    <property type="term" value="F:zinc ion binding"/>
    <property type="evidence" value="ECO:0007669"/>
    <property type="project" value="UniProtKB-KW"/>
</dbReference>
<evidence type="ECO:0000256" key="2">
    <source>
        <dbReference type="ARBA" id="ARBA00022771"/>
    </source>
</evidence>
<evidence type="ECO:0000313" key="6">
    <source>
        <dbReference type="EMBL" id="PWZ75510.1"/>
    </source>
</evidence>
<dbReference type="Proteomes" id="UP000246800">
    <property type="component" value="Unassembled WGS sequence"/>
</dbReference>
<gene>
    <name evidence="6" type="ORF">DD902_05020</name>
    <name evidence="8" type="ORF">DV961_09150</name>
    <name evidence="5" type="ORF">EGV54_12570</name>
    <name evidence="7" type="ORF">JGZ15_09530</name>
</gene>
<dbReference type="EMBL" id="CP066884">
    <property type="protein sequence ID" value="QQM97707.1"/>
    <property type="molecule type" value="Genomic_DNA"/>
</dbReference>
<dbReference type="InterPro" id="IPR016694">
    <property type="entry name" value="UCP017292"/>
</dbReference>
<dbReference type="PIRSF" id="PIRSF017292">
    <property type="entry name" value="UCP017292_Znf_CHY"/>
    <property type="match status" value="1"/>
</dbReference>
<dbReference type="GO" id="GO:0045041">
    <property type="term" value="P:protein import into mitochondrial intermembrane space"/>
    <property type="evidence" value="ECO:0007669"/>
    <property type="project" value="TreeGrafter"/>
</dbReference>
<dbReference type="InterPro" id="IPR008913">
    <property type="entry name" value="Znf_CHY"/>
</dbReference>
<evidence type="ECO:0000313" key="10">
    <source>
        <dbReference type="Proteomes" id="UP000256409"/>
    </source>
</evidence>
<dbReference type="EMBL" id="QQPC01000062">
    <property type="protein sequence ID" value="REA80914.1"/>
    <property type="molecule type" value="Genomic_DNA"/>
</dbReference>
<dbReference type="PANTHER" id="PTHR28082">
    <property type="entry name" value="ZINC FINGER PROTEIN"/>
    <property type="match status" value="1"/>
</dbReference>
<evidence type="ECO:0000313" key="8">
    <source>
        <dbReference type="EMBL" id="REA80914.1"/>
    </source>
</evidence>
<dbReference type="OrthoDB" id="882119at2"/>
<dbReference type="EMBL" id="QEIT01000025">
    <property type="protein sequence ID" value="PWZ75510.1"/>
    <property type="molecule type" value="Genomic_DNA"/>
</dbReference>
<reference evidence="10" key="3">
    <citation type="journal article" date="2018" name="Vet. Microbiol.">
        <title>Molecular epidemiology of methicillin-resistant staphylococci amongst veterinary personnel, personnel-owned pets, patients and the hospital environment of two companion animal veterinary hospitals.</title>
        <authorList>
            <person name="Worthing K.A."/>
            <person name="Brown J."/>
            <person name="Gerber L."/>
            <person name="Abraham S."/>
            <person name="Trott D."/>
            <person name="Norris J.M."/>
        </authorList>
    </citation>
    <scope>NUCLEOTIDE SEQUENCE [LARGE SCALE GENOMIC DNA]</scope>
    <source>
        <strain evidence="10">ST496-2</strain>
    </source>
</reference>
<dbReference type="Proteomes" id="UP000600220">
    <property type="component" value="Unassembled WGS sequence"/>
</dbReference>
<dbReference type="InterPro" id="IPR037274">
    <property type="entry name" value="Znf_CHY_sf"/>
</dbReference>
<reference evidence="8" key="2">
    <citation type="journal article" date="2018" name="Vet. Microbiol.">
        <title>Methicillin-resistant staphylococci amongst veterinary personnel, personnel-owned pets, patients and the hospital environment of two small animal veterinary hospitals.</title>
        <authorList>
            <person name="Worthing K.A."/>
            <person name="Brown J."/>
            <person name="Gerber L."/>
            <person name="Abraham S."/>
            <person name="Trott D."/>
            <person name="Norris J.M."/>
        </authorList>
    </citation>
    <scope>NUCLEOTIDE SEQUENCE</scope>
    <source>
        <strain evidence="8">ST496-2</strain>
    </source>
</reference>
<proteinExistence type="predicted"/>
<dbReference type="OMA" id="ETRCAHY"/>
<dbReference type="RefSeq" id="WP_014614521.1">
    <property type="nucleotide sequence ID" value="NZ_AP019372.1"/>
</dbReference>
<reference evidence="7 11" key="5">
    <citation type="submission" date="2020-12" db="EMBL/GenBank/DDBJ databases">
        <title>Whole genome sequencing and de novo assembly of Staphylococcus pseudintermedius: a novel pangenome approach to unravel pathogenesis of canine pyoderma.</title>
        <authorList>
            <person name="Ferrer L."/>
            <person name="Perez D."/>
            <person name="Fonticoba R."/>
            <person name="Vines J."/>
            <person name="Fabregas N."/>
            <person name="Madronero S."/>
            <person name="Meroni G."/>
            <person name="Martino P."/>
            <person name="Martinez S."/>
            <person name="Cusco A."/>
            <person name="Migura L."/>
            <person name="Francino O."/>
        </authorList>
    </citation>
    <scope>NUCLEOTIDE SEQUENCE [LARGE SCALE GENOMIC DNA]</scope>
    <source>
        <strain evidence="7 11">HSP080</strain>
    </source>
</reference>
<dbReference type="eggNOG" id="COG4357">
    <property type="taxonomic scope" value="Bacteria"/>
</dbReference>
<dbReference type="SUPFAM" id="SSF161219">
    <property type="entry name" value="CHY zinc finger-like"/>
    <property type="match status" value="1"/>
</dbReference>
<evidence type="ECO:0000259" key="4">
    <source>
        <dbReference type="PROSITE" id="PS51266"/>
    </source>
</evidence>
<sequence>MPKVYGATVDQETRCTHYNTPFDVIAIKFKCCHKYYPCFKCHNESEKHRPKRWHSDEFDERAILCGVCGYEMPIETYMMTESCPECEAHFNNRCKFHYHHYFEI</sequence>
<dbReference type="InterPro" id="IPR052604">
    <property type="entry name" value="Mito_Tim_assembly_helper"/>
</dbReference>
<reference evidence="6 9" key="1">
    <citation type="journal article" date="2018" name="Vet. Microbiol.">
        <title>Clonal diversity and geographic distribution of methicillin-resistant Staphylococcus pseudintermedius from Australian animals: Discovery of novel sequence types.</title>
        <authorList>
            <person name="Worthing K.A."/>
            <person name="Abraham S."/>
            <person name="Coombs G.W."/>
            <person name="Pang S."/>
            <person name="Saputra S."/>
            <person name="Jordan D."/>
            <person name="Trott D.J."/>
            <person name="Norris J.M."/>
        </authorList>
    </citation>
    <scope>NUCLEOTIDE SEQUENCE [LARGE SCALE GENOMIC DNA]</scope>
    <source>
        <strain evidence="6 9">ST525 1</strain>
    </source>
</reference>
<organism evidence="6 9">
    <name type="scientific">Staphylococcus pseudintermedius</name>
    <dbReference type="NCBI Taxonomy" id="283734"/>
    <lineage>
        <taxon>Bacteria</taxon>
        <taxon>Bacillati</taxon>
        <taxon>Bacillota</taxon>
        <taxon>Bacilli</taxon>
        <taxon>Bacillales</taxon>
        <taxon>Staphylococcaceae</taxon>
        <taxon>Staphylococcus</taxon>
        <taxon>Staphylococcus intermedius group</taxon>
    </lineage>
</organism>
<name>A0A166MHJ2_STAPS</name>
<dbReference type="Proteomes" id="UP000595859">
    <property type="component" value="Chromosome"/>
</dbReference>